<name>A0A6N8THU3_SHIZO</name>
<dbReference type="OrthoDB" id="7854481at2"/>
<accession>A0A6N8THU3</accession>
<evidence type="ECO:0000313" key="1">
    <source>
        <dbReference type="EMBL" id="MXO02822.1"/>
    </source>
</evidence>
<sequence>MGQLLSLADEYFKAAYGLLPQVSRIDPRTSSAPARLCAIHAVECYLNAFLLFQDVSREEVRGLQHNLAKRAELAVAKGLKLKVKTHVHLLRLNDQREYLVVRYGPERVSGLTELNRVFATLKEIGVKVAASIRSQPYEPSDPRFKPYW</sequence>
<evidence type="ECO:0000313" key="2">
    <source>
        <dbReference type="Proteomes" id="UP000440304"/>
    </source>
</evidence>
<comment type="caution">
    <text evidence="1">The sequence shown here is derived from an EMBL/GenBank/DDBJ whole genome shotgun (WGS) entry which is preliminary data.</text>
</comment>
<protein>
    <recommendedName>
        <fullName evidence="3">HEPN domain-containing protein</fullName>
    </recommendedName>
</protein>
<proteinExistence type="predicted"/>
<dbReference type="Proteomes" id="UP000440304">
    <property type="component" value="Unassembled WGS sequence"/>
</dbReference>
<organism evidence="1 2">
    <name type="scientific">Shinella zoogloeoides</name>
    <name type="common">Crabtreella saccharophila</name>
    <dbReference type="NCBI Taxonomy" id="352475"/>
    <lineage>
        <taxon>Bacteria</taxon>
        <taxon>Pseudomonadati</taxon>
        <taxon>Pseudomonadota</taxon>
        <taxon>Alphaproteobacteria</taxon>
        <taxon>Hyphomicrobiales</taxon>
        <taxon>Rhizobiaceae</taxon>
        <taxon>Shinella</taxon>
    </lineage>
</organism>
<dbReference type="EMBL" id="WUML01000033">
    <property type="protein sequence ID" value="MXO02822.1"/>
    <property type="molecule type" value="Genomic_DNA"/>
</dbReference>
<gene>
    <name evidence="1" type="ORF">GR156_21170</name>
</gene>
<dbReference type="AlphaFoldDB" id="A0A6N8THU3"/>
<reference evidence="1 2" key="1">
    <citation type="submission" date="2019-12" db="EMBL/GenBank/DDBJ databases">
        <title>Shinella granuli gen. nov., sp. nov., and proposal of the reclassification of Zoogloea ramigera ATCC 19623 as Shinella zoogloeoides sp. nov.</title>
        <authorList>
            <person name="Gao J."/>
        </authorList>
    </citation>
    <scope>NUCLEOTIDE SEQUENCE [LARGE SCALE GENOMIC DNA]</scope>
    <source>
        <strain evidence="1 2">DSM 287</strain>
    </source>
</reference>
<evidence type="ECO:0008006" key="3">
    <source>
        <dbReference type="Google" id="ProtNLM"/>
    </source>
</evidence>